<dbReference type="AlphaFoldDB" id="A0A1D2VE43"/>
<feature type="compositionally biased region" description="Low complexity" evidence="7">
    <location>
        <begin position="178"/>
        <end position="195"/>
    </location>
</feature>
<dbReference type="PANTHER" id="PTHR12709">
    <property type="entry name" value="DNA-DIRECTED RNA POLYMERASE II, III"/>
    <property type="match status" value="1"/>
</dbReference>
<dbReference type="InterPro" id="IPR036898">
    <property type="entry name" value="RNA_pol_Rpb7-like_N_sf"/>
</dbReference>
<dbReference type="Gene3D" id="3.30.1490.120">
    <property type="entry name" value="RNA polymerase Rpb7-like, N-terminal domain"/>
    <property type="match status" value="1"/>
</dbReference>
<dbReference type="GO" id="GO:0042797">
    <property type="term" value="P:tRNA transcription by RNA polymerase III"/>
    <property type="evidence" value="ECO:0007669"/>
    <property type="project" value="EnsemblFungi"/>
</dbReference>
<dbReference type="InterPro" id="IPR045113">
    <property type="entry name" value="Rpb7-like"/>
</dbReference>
<dbReference type="Pfam" id="PF03876">
    <property type="entry name" value="SHS2_Rpb7-N"/>
    <property type="match status" value="1"/>
</dbReference>
<organism evidence="10 11">
    <name type="scientific">Ascoidea rubescens DSM 1968</name>
    <dbReference type="NCBI Taxonomy" id="1344418"/>
    <lineage>
        <taxon>Eukaryota</taxon>
        <taxon>Fungi</taxon>
        <taxon>Dikarya</taxon>
        <taxon>Ascomycota</taxon>
        <taxon>Saccharomycotina</taxon>
        <taxon>Saccharomycetes</taxon>
        <taxon>Ascoideaceae</taxon>
        <taxon>Ascoidea</taxon>
    </lineage>
</organism>
<feature type="region of interest" description="Disordered" evidence="7">
    <location>
        <begin position="159"/>
        <end position="218"/>
    </location>
</feature>
<feature type="domain" description="RNA polymerase Rpb7-like N-terminal" evidence="8">
    <location>
        <begin position="8"/>
        <end position="64"/>
    </location>
</feature>
<feature type="compositionally biased region" description="Acidic residues" evidence="7">
    <location>
        <begin position="165"/>
        <end position="176"/>
    </location>
</feature>
<dbReference type="Pfam" id="PF08292">
    <property type="entry name" value="RNA_pol_Rbc25"/>
    <property type="match status" value="1"/>
</dbReference>
<dbReference type="InterPro" id="IPR004519">
    <property type="entry name" value="RNAP_E/RPC8"/>
</dbReference>
<evidence type="ECO:0000256" key="6">
    <source>
        <dbReference type="RuleBase" id="RU369086"/>
    </source>
</evidence>
<dbReference type="EMBL" id="KV454485">
    <property type="protein sequence ID" value="ODV59737.1"/>
    <property type="molecule type" value="Genomic_DNA"/>
</dbReference>
<evidence type="ECO:0000256" key="1">
    <source>
        <dbReference type="ARBA" id="ARBA00004123"/>
    </source>
</evidence>
<reference evidence="11" key="1">
    <citation type="submission" date="2016-05" db="EMBL/GenBank/DDBJ databases">
        <title>Comparative genomics of biotechnologically important yeasts.</title>
        <authorList>
            <consortium name="DOE Joint Genome Institute"/>
            <person name="Riley R."/>
            <person name="Haridas S."/>
            <person name="Wolfe K.H."/>
            <person name="Lopes M.R."/>
            <person name="Hittinger C.T."/>
            <person name="Goker M."/>
            <person name="Salamov A."/>
            <person name="Wisecaver J."/>
            <person name="Long T.M."/>
            <person name="Aerts A.L."/>
            <person name="Barry K."/>
            <person name="Choi C."/>
            <person name="Clum A."/>
            <person name="Coughlan A.Y."/>
            <person name="Deshpande S."/>
            <person name="Douglass A.P."/>
            <person name="Hanson S.J."/>
            <person name="Klenk H.-P."/>
            <person name="Labutti K."/>
            <person name="Lapidus A."/>
            <person name="Lindquist E."/>
            <person name="Lipzen A."/>
            <person name="Meier-Kolthoff J.P."/>
            <person name="Ohm R.A."/>
            <person name="Otillar R.P."/>
            <person name="Pangilinan J."/>
            <person name="Peng Y."/>
            <person name="Rokas A."/>
            <person name="Rosa C.A."/>
            <person name="Scheuner C."/>
            <person name="Sibirny A.A."/>
            <person name="Slot J.C."/>
            <person name="Stielow J.B."/>
            <person name="Sun H."/>
            <person name="Kurtzman C.P."/>
            <person name="Blackwell M."/>
            <person name="Grigoriev I.V."/>
            <person name="Jeffries T.W."/>
        </authorList>
    </citation>
    <scope>NUCLEOTIDE SEQUENCE [LARGE SCALE GENOMIC DNA]</scope>
    <source>
        <strain evidence="11">DSM 1968</strain>
    </source>
</reference>
<dbReference type="SUPFAM" id="SSF88798">
    <property type="entry name" value="N-terminal, heterodimerisation domain of RBP7 (RpoE)"/>
    <property type="match status" value="1"/>
</dbReference>
<dbReference type="Proteomes" id="UP000095038">
    <property type="component" value="Unassembled WGS sequence"/>
</dbReference>
<protein>
    <recommendedName>
        <fullName evidence="6">DNA-directed RNA polymerase subunit</fullName>
    </recommendedName>
</protein>
<dbReference type="GO" id="GO:0006384">
    <property type="term" value="P:transcription initiation at RNA polymerase III promoter"/>
    <property type="evidence" value="ECO:0007669"/>
    <property type="project" value="EnsemblFungi"/>
</dbReference>
<dbReference type="STRING" id="1344418.A0A1D2VE43"/>
<dbReference type="GeneID" id="30967350"/>
<dbReference type="GO" id="GO:0003677">
    <property type="term" value="F:DNA binding"/>
    <property type="evidence" value="ECO:0007669"/>
    <property type="project" value="InterPro"/>
</dbReference>
<dbReference type="CDD" id="cd04330">
    <property type="entry name" value="RNAP_III_Rpc25_N"/>
    <property type="match status" value="1"/>
</dbReference>
<proteinExistence type="inferred from homology"/>
<dbReference type="PANTHER" id="PTHR12709:SF1">
    <property type="entry name" value="DNA-DIRECTED RNA POLYMERASE III SUBUNIT RPC8"/>
    <property type="match status" value="1"/>
</dbReference>
<evidence type="ECO:0000256" key="5">
    <source>
        <dbReference type="ARBA" id="ARBA00023242"/>
    </source>
</evidence>
<dbReference type="InterPro" id="IPR005576">
    <property type="entry name" value="Rpb7-like_N"/>
</dbReference>
<evidence type="ECO:0000313" key="11">
    <source>
        <dbReference type="Proteomes" id="UP000095038"/>
    </source>
</evidence>
<evidence type="ECO:0000313" key="10">
    <source>
        <dbReference type="EMBL" id="ODV59737.1"/>
    </source>
</evidence>
<dbReference type="GO" id="GO:0000785">
    <property type="term" value="C:chromatin"/>
    <property type="evidence" value="ECO:0007669"/>
    <property type="project" value="EnsemblFungi"/>
</dbReference>
<evidence type="ECO:0000259" key="9">
    <source>
        <dbReference type="Pfam" id="PF08292"/>
    </source>
</evidence>
<comment type="function">
    <text evidence="6">DNA-dependent RNA polymerase which catalyzes the transcription of DNA into RNA using the four ribonucleoside triphosphates as substrates.</text>
</comment>
<dbReference type="GO" id="GO:0006386">
    <property type="term" value="P:termination of RNA polymerase III transcription"/>
    <property type="evidence" value="ECO:0007669"/>
    <property type="project" value="EnsemblFungi"/>
</dbReference>
<evidence type="ECO:0000256" key="7">
    <source>
        <dbReference type="SAM" id="MobiDB-lite"/>
    </source>
</evidence>
<dbReference type="Gene3D" id="2.40.50.140">
    <property type="entry name" value="Nucleic acid-binding proteins"/>
    <property type="match status" value="1"/>
</dbReference>
<dbReference type="GO" id="GO:0003899">
    <property type="term" value="F:DNA-directed RNA polymerase activity"/>
    <property type="evidence" value="ECO:0007669"/>
    <property type="project" value="EnsemblFungi"/>
</dbReference>
<feature type="non-terminal residue" evidence="10">
    <location>
        <position position="218"/>
    </location>
</feature>
<evidence type="ECO:0000259" key="8">
    <source>
        <dbReference type="Pfam" id="PF03876"/>
    </source>
</evidence>
<dbReference type="OrthoDB" id="10256606at2759"/>
<dbReference type="GO" id="GO:0055029">
    <property type="term" value="C:nuclear DNA-directed RNA polymerase complex"/>
    <property type="evidence" value="ECO:0007669"/>
    <property type="project" value="UniProtKB-ARBA"/>
</dbReference>
<sequence length="218" mass="25210">MFILSVISDLVKIRPDEFGIPRKKAIVRNLNKKYSNKIIPNLGLAISVWDLITVDVGLLKPGDGSIYINVKFRIVLFKPFIGEVLEGWIEESIEDGLKIKTLFFNEIFIPKDLIFENSRFDPIEKCWIWRPDLDDDTLLYLDLNERIRFRIHQEIFNNIKPTGPNDDEDDEDEEEVLPNPNNSNNQNVDINQNSQAENQKPKKEPKPPAYALIASCQT</sequence>
<dbReference type="GO" id="GO:0005666">
    <property type="term" value="C:RNA polymerase III complex"/>
    <property type="evidence" value="ECO:0007669"/>
    <property type="project" value="EnsemblFungi"/>
</dbReference>
<comment type="similarity">
    <text evidence="2">Belongs to the eukaryotic RPB7/RPC8 RNA polymerase subunit family.</text>
</comment>
<evidence type="ECO:0000256" key="2">
    <source>
        <dbReference type="ARBA" id="ARBA00009307"/>
    </source>
</evidence>
<dbReference type="FunCoup" id="A0A1D2VE43">
    <property type="interactions" value="753"/>
</dbReference>
<dbReference type="SUPFAM" id="SSF50249">
    <property type="entry name" value="Nucleic acid-binding proteins"/>
    <property type="match status" value="1"/>
</dbReference>
<name>A0A1D2VE43_9ASCO</name>
<keyword evidence="5 6" id="KW-0539">Nucleus</keyword>
<keyword evidence="3 6" id="KW-0240">DNA-directed RNA polymerase</keyword>
<feature type="domain" description="RNA polymerase III subunit Rpc25" evidence="9">
    <location>
        <begin position="83"/>
        <end position="218"/>
    </location>
</feature>
<dbReference type="InterPro" id="IPR013238">
    <property type="entry name" value="RNA_pol_III_Rbc25"/>
</dbReference>
<keyword evidence="11" id="KW-1185">Reference proteome</keyword>
<evidence type="ECO:0000256" key="4">
    <source>
        <dbReference type="ARBA" id="ARBA00023163"/>
    </source>
</evidence>
<dbReference type="InParanoid" id="A0A1D2VE43"/>
<comment type="subcellular location">
    <subcellularLocation>
        <location evidence="1 6">Nucleus</location>
    </subcellularLocation>
</comment>
<dbReference type="NCBIfam" id="TIGR00448">
    <property type="entry name" value="rpoE"/>
    <property type="match status" value="1"/>
</dbReference>
<accession>A0A1D2VE43</accession>
<gene>
    <name evidence="10" type="ORF">ASCRUDRAFT_77069</name>
</gene>
<evidence type="ECO:0000256" key="3">
    <source>
        <dbReference type="ARBA" id="ARBA00022478"/>
    </source>
</evidence>
<dbReference type="RefSeq" id="XP_020046044.1">
    <property type="nucleotide sequence ID" value="XM_020193714.1"/>
</dbReference>
<dbReference type="InterPro" id="IPR012340">
    <property type="entry name" value="NA-bd_OB-fold"/>
</dbReference>
<keyword evidence="4 6" id="KW-0804">Transcription</keyword>